<evidence type="ECO:0000313" key="2">
    <source>
        <dbReference type="EMBL" id="GBD07922.1"/>
    </source>
</evidence>
<dbReference type="AlphaFoldDB" id="A0A2H5Y3E0"/>
<feature type="domain" description="HD" evidence="1">
    <location>
        <begin position="121"/>
        <end position="203"/>
    </location>
</feature>
<dbReference type="InterPro" id="IPR006674">
    <property type="entry name" value="HD_domain"/>
</dbReference>
<evidence type="ECO:0000259" key="1">
    <source>
        <dbReference type="Pfam" id="PF01966"/>
    </source>
</evidence>
<dbReference type="InterPro" id="IPR039967">
    <property type="entry name" value="MJ1020-like"/>
</dbReference>
<organism evidence="2 3">
    <name type="scientific">Candidatus Thermoflexus japonica</name>
    <dbReference type="NCBI Taxonomy" id="2035417"/>
    <lineage>
        <taxon>Bacteria</taxon>
        <taxon>Bacillati</taxon>
        <taxon>Chloroflexota</taxon>
        <taxon>Thermoflexia</taxon>
        <taxon>Thermoflexales</taxon>
        <taxon>Thermoflexaceae</taxon>
        <taxon>Thermoflexus</taxon>
    </lineage>
</organism>
<dbReference type="PANTHER" id="PTHR40517">
    <property type="entry name" value="METAL-DEPENDENT PHOSPHOHYDROLASE, HD SUPERFAMILY-RELATED"/>
    <property type="match status" value="1"/>
</dbReference>
<name>A0A2H5Y3E0_9CHLR</name>
<accession>A0A2H5Y3E0</accession>
<dbReference type="Gene3D" id="1.10.3210.10">
    <property type="entry name" value="Hypothetical protein af1432"/>
    <property type="match status" value="1"/>
</dbReference>
<dbReference type="Pfam" id="PF01966">
    <property type="entry name" value="HD"/>
    <property type="match status" value="1"/>
</dbReference>
<dbReference type="SUPFAM" id="SSF109604">
    <property type="entry name" value="HD-domain/PDEase-like"/>
    <property type="match status" value="1"/>
</dbReference>
<evidence type="ECO:0000313" key="3">
    <source>
        <dbReference type="Proteomes" id="UP000236642"/>
    </source>
</evidence>
<protein>
    <recommendedName>
        <fullName evidence="1">HD domain-containing protein</fullName>
    </recommendedName>
</protein>
<comment type="caution">
    <text evidence="2">The sequence shown here is derived from an EMBL/GenBank/DDBJ whole genome shotgun (WGS) entry which is preliminary data.</text>
</comment>
<dbReference type="PANTHER" id="PTHR40517:SF1">
    <property type="entry name" value="METAL-DEPENDENT PHOSPHOHYDROLASE, HD SUPERFAMILY-RELATED"/>
    <property type="match status" value="1"/>
</dbReference>
<dbReference type="EMBL" id="BEHY01000002">
    <property type="protein sequence ID" value="GBD07922.1"/>
    <property type="molecule type" value="Genomic_DNA"/>
</dbReference>
<proteinExistence type="predicted"/>
<reference evidence="3" key="1">
    <citation type="submission" date="2017-09" db="EMBL/GenBank/DDBJ databases">
        <title>Metaegenomics of thermophilic ammonia-oxidizing enrichment culture.</title>
        <authorList>
            <person name="Kato S."/>
            <person name="Suzuki K."/>
        </authorList>
    </citation>
    <scope>NUCLEOTIDE SEQUENCE [LARGE SCALE GENOMIC DNA]</scope>
</reference>
<dbReference type="Proteomes" id="UP000236642">
    <property type="component" value="Unassembled WGS sequence"/>
</dbReference>
<sequence length="306" mass="33899">MSKVRVPRRHIAYRDHGVVIEIAPDYQQLASRADAIIREIVDRYPKAARMYDYLARDPRVSACWDLANYMAVYKMNYNDHGPVHARIATAAAMQMMELLVRHGIAFDVVTSGAGDLDDAFLVVLAAELLHDIGNMVHRIGHIEYSVMLAAQLLPRWLGEIYPDPEQEQLILGFILSCIASHDGSPPPLTVEAAVVAIADGTDMTKGRGRAAFDLGKVDIHSVSALAVDEVEIRDGKDVPIEIAVYLSNSAGIFQVQEILARKVVVTPLKDQVRIVVSARPETPLADQRIIQKVVFENGRFQVARDE</sequence>
<gene>
    <name evidence="2" type="ORF">HRbin22_00148</name>
</gene>